<feature type="compositionally biased region" description="Low complexity" evidence="2">
    <location>
        <begin position="1076"/>
        <end position="1091"/>
    </location>
</feature>
<keyword evidence="1" id="KW-0175">Coiled coil</keyword>
<feature type="coiled-coil region" evidence="1">
    <location>
        <begin position="574"/>
        <end position="603"/>
    </location>
</feature>
<feature type="compositionally biased region" description="Polar residues" evidence="2">
    <location>
        <begin position="683"/>
        <end position="693"/>
    </location>
</feature>
<dbReference type="InterPro" id="IPR015915">
    <property type="entry name" value="Kelch-typ_b-propeller"/>
</dbReference>
<evidence type="ECO:0000313" key="3">
    <source>
        <dbReference type="EMBL" id="CAI5758296.1"/>
    </source>
</evidence>
<dbReference type="Proteomes" id="UP001152885">
    <property type="component" value="Unassembled WGS sequence"/>
</dbReference>
<proteinExistence type="predicted"/>
<feature type="region of interest" description="Disordered" evidence="2">
    <location>
        <begin position="655"/>
        <end position="693"/>
    </location>
</feature>
<dbReference type="OrthoDB" id="10001928at2759"/>
<feature type="compositionally biased region" description="Polar residues" evidence="2">
    <location>
        <begin position="616"/>
        <end position="629"/>
    </location>
</feature>
<dbReference type="PANTHER" id="PTHR43503:SF2">
    <property type="entry name" value="NEGATIVE REGULATOR OF SPORULATION MDS3-RELATED"/>
    <property type="match status" value="1"/>
</dbReference>
<dbReference type="GO" id="GO:0005739">
    <property type="term" value="C:mitochondrion"/>
    <property type="evidence" value="ECO:0007669"/>
    <property type="project" value="TreeGrafter"/>
</dbReference>
<dbReference type="EMBL" id="CANTUO010000002">
    <property type="protein sequence ID" value="CAI5758296.1"/>
    <property type="molecule type" value="Genomic_DNA"/>
</dbReference>
<feature type="region of interest" description="Disordered" evidence="2">
    <location>
        <begin position="1047"/>
        <end position="1139"/>
    </location>
</feature>
<feature type="compositionally biased region" description="Pro residues" evidence="2">
    <location>
        <begin position="658"/>
        <end position="671"/>
    </location>
</feature>
<dbReference type="GO" id="GO:0005829">
    <property type="term" value="C:cytosol"/>
    <property type="evidence" value="ECO:0007669"/>
    <property type="project" value="TreeGrafter"/>
</dbReference>
<evidence type="ECO:0000256" key="1">
    <source>
        <dbReference type="SAM" id="Coils"/>
    </source>
</evidence>
<feature type="compositionally biased region" description="Basic residues" evidence="2">
    <location>
        <begin position="1127"/>
        <end position="1139"/>
    </location>
</feature>
<dbReference type="SUPFAM" id="SSF117281">
    <property type="entry name" value="Kelch motif"/>
    <property type="match status" value="1"/>
</dbReference>
<reference evidence="3" key="1">
    <citation type="submission" date="2022-12" db="EMBL/GenBank/DDBJ databases">
        <authorList>
            <person name="Brejova B."/>
        </authorList>
    </citation>
    <scope>NUCLEOTIDE SEQUENCE</scope>
</reference>
<accession>A0A9W4TXE1</accession>
<evidence type="ECO:0000256" key="2">
    <source>
        <dbReference type="SAM" id="MobiDB-lite"/>
    </source>
</evidence>
<dbReference type="GO" id="GO:0045454">
    <property type="term" value="P:cell redox homeostasis"/>
    <property type="evidence" value="ECO:0007669"/>
    <property type="project" value="TreeGrafter"/>
</dbReference>
<dbReference type="AlphaFoldDB" id="A0A9W4TXE1"/>
<organism evidence="3 4">
    <name type="scientific">Candida verbasci</name>
    <dbReference type="NCBI Taxonomy" id="1227364"/>
    <lineage>
        <taxon>Eukaryota</taxon>
        <taxon>Fungi</taxon>
        <taxon>Dikarya</taxon>
        <taxon>Ascomycota</taxon>
        <taxon>Saccharomycotina</taxon>
        <taxon>Pichiomycetes</taxon>
        <taxon>Debaryomycetaceae</taxon>
        <taxon>Candida/Lodderomyces clade</taxon>
        <taxon>Candida</taxon>
    </lineage>
</organism>
<sequence length="1139" mass="128928">MATLISTASSCHVLQLPSNEKDDKLNLNVRTGSAATLYNSFIFTFGGLTIGLELNEFSISEIFNKFGNLNSTRPLNQFLSGELFYLNIIEKSWIRFVHESTELRPQPRLLHQICAINNCIYLFGGLIEENNDLVPINDLWEFNLSTNKWTLLHDGSNFENDDSIPCPRYSHKMTLISSLSFVNKKDHFGIFIAGGKDHGSNLIYDNLVFDLVDKRYVGSEPIKLKVQKEMTEEYNVKTDEEGCINIDQCSSMVVNFIDELEITKKKKNESTTTSINNTKEESLIVYGPSQSKEINNNTLLNFKIGKAIKKGKILHVHRKNKEILTIPYNLRFPTGGIFGQNIVITGFLPNEYDISLFIYNKPTGKWSKLNIFCNHNYGSHRFWGGFVWQSHHKVILIGNYQTSKTTSSIRFFTSMVTISLPITNLLASSELSGGHYHAADGSRIYFKDERSSSSSSSEEELEKQALSEDGLVYDIRKQSITSVSTDKSPTAISFTDYVHYAAPKTSYTTIRSVFPPTAVTLGRNAFDRYGDMISDFEIISCNGDRIPVGLIVLMERWGGYFIYLLSKGYISAIEKFENKEREKLKKEKEKKELEKEKVREEDVPNLVKPTFRLPFQNEQPQNLSPSSNLPEDKDKNMSISSAIDPHQQIDMLLQNLPPQSPIPQDPIPPTPSTSTTSFKSSSRKNSQDLMNSPRSSLINTLTQLRNIPTTQQSPFASPRASISGSLTPTVSQFRKYSSSNEGERPSLSTINSSNEGINERPSLSTINSTEESLDIESTLPIINSDFQMESSLIPRKLYFPFSTVTVKAFCEYLYTGQIGNKWLLTPTLLDNMIIARMYKIPLLYDLISEVLFGIIGRKEAFVLGKSNGLKKRYFDLLKKTNSPKDPNFKFPMDEYESFMDSIDDGKLDYQLLIKSSHMNKKKEEIKEDFDSDDEVEMTYMDQEEIKNSNSTIESLISPNSPPPSNQILRCINEAAIFTSDMKLITRSENLKDISFEEIENKIEELELKYEKIQKGETNLESEVVSESEQEENTKSMFGTFNELNHFSPPPAPSFHRESESAISPAPSVLHPHHLTLHPSHSASSLTTSATTSKEKIPTRKKIHSLISKTISNKTEELASSSSSIKSIGKKHSFFHRNKK</sequence>
<dbReference type="Gene3D" id="2.120.10.80">
    <property type="entry name" value="Kelch-type beta propeller"/>
    <property type="match status" value="1"/>
</dbReference>
<comment type="caution">
    <text evidence="3">The sequence shown here is derived from an EMBL/GenBank/DDBJ whole genome shotgun (WGS) entry which is preliminary data.</text>
</comment>
<name>A0A9W4TXE1_9ASCO</name>
<dbReference type="PANTHER" id="PTHR43503">
    <property type="entry name" value="MCG48959-RELATED"/>
    <property type="match status" value="1"/>
</dbReference>
<keyword evidence="4" id="KW-1185">Reference proteome</keyword>
<feature type="region of interest" description="Disordered" evidence="2">
    <location>
        <begin position="611"/>
        <end position="638"/>
    </location>
</feature>
<feature type="coiled-coil region" evidence="1">
    <location>
        <begin position="995"/>
        <end position="1022"/>
    </location>
</feature>
<gene>
    <name evidence="3" type="ORF">CANVERA_P2810</name>
</gene>
<dbReference type="Pfam" id="PF24681">
    <property type="entry name" value="Kelch_KLHDC2_KLHL20_DRC7"/>
    <property type="match status" value="1"/>
</dbReference>
<protein>
    <submittedName>
        <fullName evidence="3">Uncharacterized protein</fullName>
    </submittedName>
</protein>
<evidence type="ECO:0000313" key="4">
    <source>
        <dbReference type="Proteomes" id="UP001152885"/>
    </source>
</evidence>
<feature type="region of interest" description="Disordered" evidence="2">
    <location>
        <begin position="735"/>
        <end position="767"/>
    </location>
</feature>